<dbReference type="Proteomes" id="UP000642829">
    <property type="component" value="Unassembled WGS sequence"/>
</dbReference>
<dbReference type="InterPro" id="IPR001017">
    <property type="entry name" value="DH_E1"/>
</dbReference>
<dbReference type="InterPro" id="IPR050642">
    <property type="entry name" value="PDH_E1_Alpha_Subunit"/>
</dbReference>
<comment type="function">
    <text evidence="8">The pyruvate dehydrogenase complex catalyzes the overall conversion of pyruvate to acetyl-CoA and CO(2).</text>
</comment>
<evidence type="ECO:0000313" key="11">
    <source>
        <dbReference type="EMBL" id="GHB96362.1"/>
    </source>
</evidence>
<keyword evidence="5 8" id="KW-0560">Oxidoreductase</keyword>
<feature type="domain" description="Dehydrogenase E1 component" evidence="10">
    <location>
        <begin position="64"/>
        <end position="364"/>
    </location>
</feature>
<dbReference type="SUPFAM" id="SSF52518">
    <property type="entry name" value="Thiamin diphosphate-binding fold (THDP-binding)"/>
    <property type="match status" value="1"/>
</dbReference>
<organism evidence="11 12">
    <name type="scientific">Cerasicoccus arenae</name>
    <dbReference type="NCBI Taxonomy" id="424488"/>
    <lineage>
        <taxon>Bacteria</taxon>
        <taxon>Pseudomonadati</taxon>
        <taxon>Verrucomicrobiota</taxon>
        <taxon>Opitutia</taxon>
        <taxon>Puniceicoccales</taxon>
        <taxon>Cerasicoccaceae</taxon>
        <taxon>Cerasicoccus</taxon>
    </lineage>
</organism>
<gene>
    <name evidence="8 11" type="primary">pdhA</name>
    <name evidence="11" type="ORF">GCM10007047_10220</name>
</gene>
<proteinExistence type="predicted"/>
<evidence type="ECO:0000256" key="6">
    <source>
        <dbReference type="ARBA" id="ARBA00023052"/>
    </source>
</evidence>
<evidence type="ECO:0000256" key="5">
    <source>
        <dbReference type="ARBA" id="ARBA00023002"/>
    </source>
</evidence>
<keyword evidence="6 8" id="KW-0786">Thiamine pyrophosphate</keyword>
<sequence>MSGEKYTTSNRFIHPNDHRTVTAKKKSKTINKAERWQDVDVHELAQLEINQRLSTDEKVRLYTDMVRIRRFEGRSLRSYQAGKIGGFLHLYEGQEAVAVGTISLLGADDHVITAYRVHGHAIAVGMDPKPMMAEMYGKYTGCAKGKGGSMHMFAPDKNFWGGHGIVGGQIPLGTGLAFALKYQGKKGCCLAYMGDGAINQGAVHEAYNLAALWNLPVIFIIENNAYSMGTSQERSSAFPDCLAQRAEAYGMEWDTVNGNILYDVRAKTYEAIKRAHDESRPTVLEIFTYRYRGHSVADANAEKYRSKDEIIDYKDNKDPITLLRKQFIEEGVLTEEQAKEIDKAANEEANEAAEFAEKSPFPPAESILDDSYWSSDNKGQDPEIDELNQGRFVFEDGGIFDK</sequence>
<dbReference type="InterPro" id="IPR017597">
    <property type="entry name" value="Pyrv_DH_E1_asu_subgrp-y"/>
</dbReference>
<reference evidence="11" key="1">
    <citation type="journal article" date="2014" name="Int. J. Syst. Evol. Microbiol.">
        <title>Complete genome sequence of Corynebacterium casei LMG S-19264T (=DSM 44701T), isolated from a smear-ripened cheese.</title>
        <authorList>
            <consortium name="US DOE Joint Genome Institute (JGI-PGF)"/>
            <person name="Walter F."/>
            <person name="Albersmeier A."/>
            <person name="Kalinowski J."/>
            <person name="Ruckert C."/>
        </authorList>
    </citation>
    <scope>NUCLEOTIDE SEQUENCE</scope>
    <source>
        <strain evidence="11">KCTC 12870</strain>
    </source>
</reference>
<reference evidence="11" key="2">
    <citation type="submission" date="2020-09" db="EMBL/GenBank/DDBJ databases">
        <authorList>
            <person name="Sun Q."/>
            <person name="Kim S."/>
        </authorList>
    </citation>
    <scope>NUCLEOTIDE SEQUENCE</scope>
    <source>
        <strain evidence="11">KCTC 12870</strain>
    </source>
</reference>
<dbReference type="EMBL" id="BMXG01000005">
    <property type="protein sequence ID" value="GHB96362.1"/>
    <property type="molecule type" value="Genomic_DNA"/>
</dbReference>
<dbReference type="PANTHER" id="PTHR11516">
    <property type="entry name" value="PYRUVATE DEHYDROGENASE E1 COMPONENT, ALPHA SUBUNIT BACTERIAL AND ORGANELLAR"/>
    <property type="match status" value="1"/>
</dbReference>
<comment type="catalytic activity">
    <reaction evidence="8">
        <text>N(6)-[(R)-lipoyl]-L-lysyl-[protein] + pyruvate + H(+) = N(6)-[(R)-S(8)-acetyldihydrolipoyl]-L-lysyl-[protein] + CO2</text>
        <dbReference type="Rhea" id="RHEA:19189"/>
        <dbReference type="Rhea" id="RHEA-COMP:10474"/>
        <dbReference type="Rhea" id="RHEA-COMP:10478"/>
        <dbReference type="ChEBI" id="CHEBI:15361"/>
        <dbReference type="ChEBI" id="CHEBI:15378"/>
        <dbReference type="ChEBI" id="CHEBI:16526"/>
        <dbReference type="ChEBI" id="CHEBI:83099"/>
        <dbReference type="ChEBI" id="CHEBI:83111"/>
        <dbReference type="EC" id="1.2.4.1"/>
    </reaction>
</comment>
<dbReference type="Gene3D" id="3.40.50.970">
    <property type="match status" value="1"/>
</dbReference>
<evidence type="ECO:0000256" key="3">
    <source>
        <dbReference type="ARBA" id="ARBA00012281"/>
    </source>
</evidence>
<keyword evidence="7 8" id="KW-0670">Pyruvate</keyword>
<dbReference type="AlphaFoldDB" id="A0A8J3DAS6"/>
<dbReference type="Pfam" id="PF00676">
    <property type="entry name" value="E1_dh"/>
    <property type="match status" value="1"/>
</dbReference>
<accession>A0A8J3DAS6</accession>
<evidence type="ECO:0000256" key="4">
    <source>
        <dbReference type="ARBA" id="ARBA00014159"/>
    </source>
</evidence>
<comment type="cofactor">
    <cofactor evidence="1 8">
        <name>thiamine diphosphate</name>
        <dbReference type="ChEBI" id="CHEBI:58937"/>
    </cofactor>
</comment>
<evidence type="ECO:0000256" key="1">
    <source>
        <dbReference type="ARBA" id="ARBA00001964"/>
    </source>
</evidence>
<evidence type="ECO:0000256" key="9">
    <source>
        <dbReference type="SAM" id="MobiDB-lite"/>
    </source>
</evidence>
<comment type="caution">
    <text evidence="11">The sequence shown here is derived from an EMBL/GenBank/DDBJ whole genome shotgun (WGS) entry which is preliminary data.</text>
</comment>
<comment type="subunit">
    <text evidence="2 8">Heterodimer of an alpha and a beta chain.</text>
</comment>
<feature type="region of interest" description="Disordered" evidence="9">
    <location>
        <begin position="343"/>
        <end position="388"/>
    </location>
</feature>
<dbReference type="CDD" id="cd02000">
    <property type="entry name" value="TPP_E1_PDC_ADC_BCADC"/>
    <property type="match status" value="1"/>
</dbReference>
<dbReference type="EC" id="1.2.4.1" evidence="3 8"/>
<keyword evidence="12" id="KW-1185">Reference proteome</keyword>
<evidence type="ECO:0000256" key="7">
    <source>
        <dbReference type="ARBA" id="ARBA00023317"/>
    </source>
</evidence>
<dbReference type="GO" id="GO:0004739">
    <property type="term" value="F:pyruvate dehydrogenase (acetyl-transferring) activity"/>
    <property type="evidence" value="ECO:0007669"/>
    <property type="project" value="UniProtKB-UniRule"/>
</dbReference>
<dbReference type="InterPro" id="IPR029061">
    <property type="entry name" value="THDP-binding"/>
</dbReference>
<name>A0A8J3DAS6_9BACT</name>
<dbReference type="NCBIfam" id="TIGR03182">
    <property type="entry name" value="PDH_E1_alph_y"/>
    <property type="match status" value="1"/>
</dbReference>
<evidence type="ECO:0000256" key="2">
    <source>
        <dbReference type="ARBA" id="ARBA00011870"/>
    </source>
</evidence>
<dbReference type="PANTHER" id="PTHR11516:SF60">
    <property type="entry name" value="PYRUVATE DEHYDROGENASE E1 COMPONENT SUBUNIT ALPHA"/>
    <property type="match status" value="1"/>
</dbReference>
<evidence type="ECO:0000313" key="12">
    <source>
        <dbReference type="Proteomes" id="UP000642829"/>
    </source>
</evidence>
<evidence type="ECO:0000256" key="8">
    <source>
        <dbReference type="RuleBase" id="RU361139"/>
    </source>
</evidence>
<protein>
    <recommendedName>
        <fullName evidence="4 8">Pyruvate dehydrogenase E1 component subunit alpha</fullName>
        <ecNumber evidence="3 8">1.2.4.1</ecNumber>
    </recommendedName>
</protein>
<dbReference type="GO" id="GO:0006086">
    <property type="term" value="P:pyruvate decarboxylation to acetyl-CoA"/>
    <property type="evidence" value="ECO:0007669"/>
    <property type="project" value="InterPro"/>
</dbReference>
<evidence type="ECO:0000259" key="10">
    <source>
        <dbReference type="Pfam" id="PF00676"/>
    </source>
</evidence>
<dbReference type="FunFam" id="3.40.50.970:FF:000013">
    <property type="entry name" value="Pyruvate dehydrogenase E1 component subunit alpha"/>
    <property type="match status" value="1"/>
</dbReference>